<evidence type="ECO:0000313" key="6">
    <source>
        <dbReference type="Proteomes" id="UP001153069"/>
    </source>
</evidence>
<dbReference type="OrthoDB" id="197746at2759"/>
<evidence type="ECO:0000259" key="4">
    <source>
        <dbReference type="PROSITE" id="PS50011"/>
    </source>
</evidence>
<dbReference type="PROSITE" id="PS50011">
    <property type="entry name" value="PROTEIN_KINASE_DOM"/>
    <property type="match status" value="2"/>
</dbReference>
<keyword evidence="5" id="KW-0808">Transferase</keyword>
<proteinExistence type="predicted"/>
<dbReference type="InterPro" id="IPR000719">
    <property type="entry name" value="Prot_kinase_dom"/>
</dbReference>
<keyword evidence="2" id="KW-0067">ATP-binding</keyword>
<evidence type="ECO:0000256" key="1">
    <source>
        <dbReference type="ARBA" id="ARBA00022741"/>
    </source>
</evidence>
<dbReference type="Proteomes" id="UP001153069">
    <property type="component" value="Unassembled WGS sequence"/>
</dbReference>
<dbReference type="GO" id="GO:0004672">
    <property type="term" value="F:protein kinase activity"/>
    <property type="evidence" value="ECO:0007669"/>
    <property type="project" value="InterPro"/>
</dbReference>
<comment type="caution">
    <text evidence="5">The sequence shown here is derived from an EMBL/GenBank/DDBJ whole genome shotgun (WGS) entry which is preliminary data.</text>
</comment>
<evidence type="ECO:0000313" key="5">
    <source>
        <dbReference type="EMBL" id="CAB9515351.1"/>
    </source>
</evidence>
<dbReference type="PANTHER" id="PTHR24347">
    <property type="entry name" value="SERINE/THREONINE-PROTEIN KINASE"/>
    <property type="match status" value="1"/>
</dbReference>
<dbReference type="EMBL" id="CAICTM010000708">
    <property type="protein sequence ID" value="CAB9515351.1"/>
    <property type="molecule type" value="Genomic_DNA"/>
</dbReference>
<keyword evidence="1" id="KW-0547">Nucleotide-binding</keyword>
<dbReference type="AlphaFoldDB" id="A0A9N8HIN4"/>
<dbReference type="InterPro" id="IPR011009">
    <property type="entry name" value="Kinase-like_dom_sf"/>
</dbReference>
<feature type="domain" description="Protein kinase" evidence="4">
    <location>
        <begin position="421"/>
        <end position="680"/>
    </location>
</feature>
<dbReference type="PROSITE" id="PS00108">
    <property type="entry name" value="PROTEIN_KINASE_ST"/>
    <property type="match status" value="2"/>
</dbReference>
<evidence type="ECO:0000256" key="3">
    <source>
        <dbReference type="SAM" id="MobiDB-lite"/>
    </source>
</evidence>
<dbReference type="Gene3D" id="1.10.510.10">
    <property type="entry name" value="Transferase(Phosphotransferase) domain 1"/>
    <property type="match status" value="2"/>
</dbReference>
<dbReference type="InterPro" id="IPR008271">
    <property type="entry name" value="Ser/Thr_kinase_AS"/>
</dbReference>
<gene>
    <name evidence="5" type="ORF">SEMRO_709_G190950.1</name>
</gene>
<protein>
    <submittedName>
        <fullName evidence="5">MAP kinase-activated protein kinase 2</fullName>
    </submittedName>
</protein>
<dbReference type="Pfam" id="PF00069">
    <property type="entry name" value="Pkinase"/>
    <property type="match status" value="2"/>
</dbReference>
<dbReference type="GO" id="GO:0005524">
    <property type="term" value="F:ATP binding"/>
    <property type="evidence" value="ECO:0007669"/>
    <property type="project" value="UniProtKB-KW"/>
</dbReference>
<reference evidence="5" key="1">
    <citation type="submission" date="2020-06" db="EMBL/GenBank/DDBJ databases">
        <authorList>
            <consortium name="Plant Systems Biology data submission"/>
        </authorList>
    </citation>
    <scope>NUCLEOTIDE SEQUENCE</scope>
    <source>
        <strain evidence="5">D6</strain>
    </source>
</reference>
<dbReference type="Gene3D" id="3.30.200.20">
    <property type="entry name" value="Phosphorylase Kinase, domain 1"/>
    <property type="match status" value="2"/>
</dbReference>
<feature type="domain" description="Protein kinase" evidence="4">
    <location>
        <begin position="59"/>
        <end position="318"/>
    </location>
</feature>
<dbReference type="SMART" id="SM00220">
    <property type="entry name" value="S_TKc"/>
    <property type="match status" value="2"/>
</dbReference>
<keyword evidence="6" id="KW-1185">Reference proteome</keyword>
<dbReference type="FunFam" id="1.10.510.10:FF:000571">
    <property type="entry name" value="Maternal embryonic leucine zipper kinase"/>
    <property type="match status" value="1"/>
</dbReference>
<feature type="region of interest" description="Disordered" evidence="3">
    <location>
        <begin position="375"/>
        <end position="400"/>
    </location>
</feature>
<sequence>MVSGGDDSMVMSTEEVAPETSTMECIEAAFRISDATLEEAPQILEALYGLNVEPFDNIYRLEKRLRSGSFGTVYECQHVSHPDQLYAVKIIDRKKLKPKDDKAVFTEVAVLRECHEIDNVIKIIDFFVEPDKLYMVQMLARGGDVFDRLTARQKYSERDARNLAVTLIKTMYEIHKKTIVHRDLKPENLLLQEELNDTSILVADFGFAKHCGSGQYLKTRCGTPAFVAPEIVLGTPYNASCDMWSIGCLLYMIICGYPPFQGKDHNDLFRKIRASDFTFHDKYWKKVSLPAKQLIAGLLTVNAKNRLTGKQACESSWIQKLPDEALGNTDLTGALREMKKFKAREKLKSAMGAVRWVATANFWVGGNISFSQHKSRQSMTVPAGGSAAPGGAGGAGGGGAAAGRQSGKLAEIQQATFRDRYELVTKIRKGSFATVWECHHKVTKEKFAAKVIKRAGLSADDDEAVLNEVTIMQSLSRHGKYVTQLCDFYEEKDYFFMVMELMAGGDVFDQIVERTSYTEKDARDLVKTLLTAVKCLHENGIAHRDIKPQNLLLPSKQAAANIKLCDFGFARRVHTPQSITHRVGTPTYVAPEVLKNIPHDERVDMWSVGVTMHVLLVGYAPFMEDDQLKLFSKIKRGEWRFHRPDWRHISEDAKDLIRALLVIDPVERMTVDEALRCPWLTQDNDEDLSNNSLNGSISNLMSKRQKLRSVAKTVLFMGKIGAKFGNNSASSDGNIAEVVTVDKDNNTVEFDKQ</sequence>
<dbReference type="SUPFAM" id="SSF56112">
    <property type="entry name" value="Protein kinase-like (PK-like)"/>
    <property type="match status" value="2"/>
</dbReference>
<keyword evidence="5" id="KW-0418">Kinase</keyword>
<dbReference type="CDD" id="cd05117">
    <property type="entry name" value="STKc_CAMK"/>
    <property type="match status" value="2"/>
</dbReference>
<dbReference type="FunFam" id="1.10.510.10:FF:000465">
    <property type="entry name" value="Non-specific serine/threonine protein kinase"/>
    <property type="match status" value="1"/>
</dbReference>
<name>A0A9N8HIN4_9STRA</name>
<accession>A0A9N8HIN4</accession>
<organism evidence="5 6">
    <name type="scientific">Seminavis robusta</name>
    <dbReference type="NCBI Taxonomy" id="568900"/>
    <lineage>
        <taxon>Eukaryota</taxon>
        <taxon>Sar</taxon>
        <taxon>Stramenopiles</taxon>
        <taxon>Ochrophyta</taxon>
        <taxon>Bacillariophyta</taxon>
        <taxon>Bacillariophyceae</taxon>
        <taxon>Bacillariophycidae</taxon>
        <taxon>Naviculales</taxon>
        <taxon>Naviculaceae</taxon>
        <taxon>Seminavis</taxon>
    </lineage>
</organism>
<feature type="compositionally biased region" description="Gly residues" evidence="3">
    <location>
        <begin position="387"/>
        <end position="400"/>
    </location>
</feature>
<evidence type="ECO:0000256" key="2">
    <source>
        <dbReference type="ARBA" id="ARBA00022840"/>
    </source>
</evidence>